<dbReference type="SUPFAM" id="SSF89000">
    <property type="entry name" value="post-HMGL domain-like"/>
    <property type="match status" value="1"/>
</dbReference>
<keyword evidence="9 10" id="KW-0100">Branched-chain amino acid biosynthesis</keyword>
<comment type="caution">
    <text evidence="12">The sequence shown here is derived from an EMBL/GenBank/DDBJ whole genome shotgun (WGS) entry which is preliminary data.</text>
</comment>
<evidence type="ECO:0000256" key="8">
    <source>
        <dbReference type="ARBA" id="ARBA00022723"/>
    </source>
</evidence>
<feature type="binding site" evidence="10">
    <location>
        <position position="245"/>
    </location>
    <ligand>
        <name>Mg(2+)</name>
        <dbReference type="ChEBI" id="CHEBI:18420"/>
    </ligand>
</feature>
<evidence type="ECO:0000256" key="6">
    <source>
        <dbReference type="ARBA" id="ARBA00022605"/>
    </source>
</evidence>
<organism evidence="12 13">
    <name type="scientific">Paenibacillus hodogayensis</name>
    <dbReference type="NCBI Taxonomy" id="279208"/>
    <lineage>
        <taxon>Bacteria</taxon>
        <taxon>Bacillati</taxon>
        <taxon>Bacillota</taxon>
        <taxon>Bacilli</taxon>
        <taxon>Bacillales</taxon>
        <taxon>Paenibacillaceae</taxon>
        <taxon>Paenibacillus</taxon>
    </lineage>
</organism>
<evidence type="ECO:0000256" key="9">
    <source>
        <dbReference type="ARBA" id="ARBA00023304"/>
    </source>
</evidence>
<dbReference type="InterPro" id="IPR002034">
    <property type="entry name" value="AIPM/Hcit_synth_CS"/>
</dbReference>
<dbReference type="Pfam" id="PF08502">
    <property type="entry name" value="LeuA_dimer"/>
    <property type="match status" value="1"/>
</dbReference>
<evidence type="ECO:0000256" key="1">
    <source>
        <dbReference type="ARBA" id="ARBA00000064"/>
    </source>
</evidence>
<dbReference type="SUPFAM" id="SSF51569">
    <property type="entry name" value="Aldolase"/>
    <property type="match status" value="1"/>
</dbReference>
<dbReference type="Gene3D" id="3.20.20.70">
    <property type="entry name" value="Aldolase class I"/>
    <property type="match status" value="1"/>
</dbReference>
<evidence type="ECO:0000313" key="12">
    <source>
        <dbReference type="EMBL" id="MFB9754432.1"/>
    </source>
</evidence>
<reference evidence="12 13" key="1">
    <citation type="submission" date="2024-09" db="EMBL/GenBank/DDBJ databases">
        <authorList>
            <person name="Sun Q."/>
            <person name="Mori K."/>
        </authorList>
    </citation>
    <scope>NUCLEOTIDE SEQUENCE [LARGE SCALE GENOMIC DNA]</scope>
    <source>
        <strain evidence="12 13">JCM 12520</strain>
    </source>
</reference>
<dbReference type="InterPro" id="IPR013785">
    <property type="entry name" value="Aldolase_TIM"/>
</dbReference>
<dbReference type="CDD" id="cd07942">
    <property type="entry name" value="DRE_TIM_LeuA"/>
    <property type="match status" value="1"/>
</dbReference>
<dbReference type="PANTHER" id="PTHR46911:SF1">
    <property type="entry name" value="2-ISOPROPYLMALATE SYNTHASE"/>
    <property type="match status" value="1"/>
</dbReference>
<dbReference type="EC" id="2.3.3.13" evidence="4 10"/>
<comment type="catalytic activity">
    <reaction evidence="1 10">
        <text>3-methyl-2-oxobutanoate + acetyl-CoA + H2O = (2S)-2-isopropylmalate + CoA + H(+)</text>
        <dbReference type="Rhea" id="RHEA:21524"/>
        <dbReference type="ChEBI" id="CHEBI:1178"/>
        <dbReference type="ChEBI" id="CHEBI:11851"/>
        <dbReference type="ChEBI" id="CHEBI:15377"/>
        <dbReference type="ChEBI" id="CHEBI:15378"/>
        <dbReference type="ChEBI" id="CHEBI:57287"/>
        <dbReference type="ChEBI" id="CHEBI:57288"/>
        <dbReference type="EC" id="2.3.3.13"/>
    </reaction>
</comment>
<dbReference type="InterPro" id="IPR000891">
    <property type="entry name" value="PYR_CT"/>
</dbReference>
<comment type="subcellular location">
    <subcellularLocation>
        <location evidence="10">Cytoplasm</location>
    </subcellularLocation>
</comment>
<evidence type="ECO:0000259" key="11">
    <source>
        <dbReference type="PROSITE" id="PS50991"/>
    </source>
</evidence>
<keyword evidence="8 10" id="KW-0479">Metal-binding</keyword>
<dbReference type="Gene3D" id="3.30.160.270">
    <property type="match status" value="1"/>
</dbReference>
<keyword evidence="7 10" id="KW-0808">Transferase</keyword>
<comment type="subunit">
    <text evidence="10">Homodimer.</text>
</comment>
<dbReference type="RefSeq" id="WP_344916141.1">
    <property type="nucleotide sequence ID" value="NZ_BAAAYO010000018.1"/>
</dbReference>
<gene>
    <name evidence="10 12" type="primary">leuA</name>
    <name evidence="12" type="ORF">ACFFNY_22910</name>
</gene>
<comment type="function">
    <text evidence="10">Catalyzes the condensation of the acetyl group of acetyl-CoA with 3-methyl-2-oxobutanoate (2-ketoisovalerate) to form 3-carboxy-3-hydroxy-4-methylpentanoate (2-isopropylmalate).</text>
</comment>
<dbReference type="PROSITE" id="PS00816">
    <property type="entry name" value="AIPM_HOMOCIT_SYNTH_2"/>
    <property type="match status" value="1"/>
</dbReference>
<keyword evidence="5 10" id="KW-0432">Leucine biosynthesis</keyword>
<keyword evidence="13" id="KW-1185">Reference proteome</keyword>
<dbReference type="NCBIfam" id="NF002991">
    <property type="entry name" value="PRK03739.1"/>
    <property type="match status" value="1"/>
</dbReference>
<dbReference type="NCBIfam" id="TIGR00970">
    <property type="entry name" value="leuA_yeast"/>
    <property type="match status" value="1"/>
</dbReference>
<dbReference type="PROSITE" id="PS00815">
    <property type="entry name" value="AIPM_HOMOCIT_SYNTH_1"/>
    <property type="match status" value="1"/>
</dbReference>
<feature type="binding site" evidence="10">
    <location>
        <position position="279"/>
    </location>
    <ligand>
        <name>Mg(2+)</name>
        <dbReference type="ChEBI" id="CHEBI:18420"/>
    </ligand>
</feature>
<dbReference type="HAMAP" id="MF_00572">
    <property type="entry name" value="LeuA_type2"/>
    <property type="match status" value="1"/>
</dbReference>
<keyword evidence="12" id="KW-0012">Acyltransferase</keyword>
<evidence type="ECO:0000256" key="5">
    <source>
        <dbReference type="ARBA" id="ARBA00022430"/>
    </source>
</evidence>
<dbReference type="PROSITE" id="PS50991">
    <property type="entry name" value="PYR_CT"/>
    <property type="match status" value="1"/>
</dbReference>
<proteinExistence type="inferred from homology"/>
<keyword evidence="10" id="KW-0963">Cytoplasm</keyword>
<dbReference type="GO" id="GO:0003852">
    <property type="term" value="F:2-isopropylmalate synthase activity"/>
    <property type="evidence" value="ECO:0007669"/>
    <property type="project" value="UniProtKB-EC"/>
</dbReference>
<dbReference type="EMBL" id="JBHMAG010000015">
    <property type="protein sequence ID" value="MFB9754432.1"/>
    <property type="molecule type" value="Genomic_DNA"/>
</dbReference>
<protein>
    <recommendedName>
        <fullName evidence="4 10">2-isopropylmalate synthase</fullName>
        <ecNumber evidence="4 10">2.3.3.13</ecNumber>
    </recommendedName>
    <alternativeName>
        <fullName evidence="10">Alpha-IPM synthase</fullName>
    </alternativeName>
    <alternativeName>
        <fullName evidence="10">Alpha-isopropylmalate synthase</fullName>
    </alternativeName>
</protein>
<dbReference type="PANTHER" id="PTHR46911">
    <property type="match status" value="1"/>
</dbReference>
<evidence type="ECO:0000256" key="7">
    <source>
        <dbReference type="ARBA" id="ARBA00022679"/>
    </source>
</evidence>
<dbReference type="InterPro" id="IPR013709">
    <property type="entry name" value="2-isopropylmalate_synth_dimer"/>
</dbReference>
<dbReference type="InterPro" id="IPR036230">
    <property type="entry name" value="LeuA_allosteric_dom_sf"/>
</dbReference>
<feature type="region of interest" description="Regulatory domain" evidence="10">
    <location>
        <begin position="439"/>
        <end position="558"/>
    </location>
</feature>
<name>A0ABV5W1Y6_9BACL</name>
<sequence length="558" mass="63036">MKHVDKYARGYFMPPETSLNWTRKEYITEAPIWCSVDLRDGNQALIVPMNLEEKLEYFKMLVEIGFKEIEVGFPAASETEFTFLRTLIEQDLIPDDVTIQVLTQSREHIIRKTFESLKGAKKAVVHLYNSTSVAQREQVFRKSKEEIIDIALSGAKLLKECAAETEGNFQFQYSPESFTGTEIEFALDICNQVLDVWQPTAENPVIINLPATVSMSMPHVYASQIEYMSERLHYREHVIVSLHPHNDRGTGVADAELGMLAGAQRVEGTLFGNGERTGNVDIVTLALNMYSHGVDPKLNFENIPAMISVYERLTRMRVSERHPYGGELVFTAFSGSHQDAIAKGMKWREEKEPQHWSVPYLLIDPKDIGRQYEGDIIRINSQSGKGGIGYVLQQKYGLDLPQKMREHFGYCVKNVSDHQQKELLPDDIHDIFTKEYVNIKTPLEFVKYRINDDTDFQTIVVLRTSDGVKEITGTGNGGLDSISNALQAYLGLEYSDLVYKEHALETGSKSQAVSYIGITAADRTVYWGCGIDVDIMASSIKALFSAVNQMSRNRSENP</sequence>
<feature type="binding site" evidence="10">
    <location>
        <position position="243"/>
    </location>
    <ligand>
        <name>Mg(2+)</name>
        <dbReference type="ChEBI" id="CHEBI:18420"/>
    </ligand>
</feature>
<dbReference type="InterPro" id="IPR054692">
    <property type="entry name" value="LeuA-like_post-cat"/>
</dbReference>
<keyword evidence="10" id="KW-0460">Magnesium</keyword>
<evidence type="ECO:0000313" key="13">
    <source>
        <dbReference type="Proteomes" id="UP001589619"/>
    </source>
</evidence>
<evidence type="ECO:0000256" key="3">
    <source>
        <dbReference type="ARBA" id="ARBA00009767"/>
    </source>
</evidence>
<dbReference type="Proteomes" id="UP001589619">
    <property type="component" value="Unassembled WGS sequence"/>
</dbReference>
<accession>A0ABV5W1Y6</accession>
<evidence type="ECO:0000256" key="4">
    <source>
        <dbReference type="ARBA" id="ARBA00012973"/>
    </source>
</evidence>
<evidence type="ECO:0000256" key="2">
    <source>
        <dbReference type="ARBA" id="ARBA00004689"/>
    </source>
</evidence>
<dbReference type="SMART" id="SM00917">
    <property type="entry name" value="LeuA_dimer"/>
    <property type="match status" value="1"/>
</dbReference>
<comment type="pathway">
    <text evidence="2 10">Amino-acid biosynthesis; L-leucine biosynthesis; L-leucine from 3-methyl-2-oxobutanoate: step 1/4.</text>
</comment>
<dbReference type="InterPro" id="IPR005668">
    <property type="entry name" value="IPM_Synthase"/>
</dbReference>
<feature type="binding site" evidence="10">
    <location>
        <position position="40"/>
    </location>
    <ligand>
        <name>Mg(2+)</name>
        <dbReference type="ChEBI" id="CHEBI:18420"/>
    </ligand>
</feature>
<dbReference type="Pfam" id="PF00682">
    <property type="entry name" value="HMGL-like"/>
    <property type="match status" value="1"/>
</dbReference>
<dbReference type="InterPro" id="IPR039371">
    <property type="entry name" value="LeuA_N_DRE-TIM"/>
</dbReference>
<dbReference type="SUPFAM" id="SSF110921">
    <property type="entry name" value="2-isopropylmalate synthase LeuA, allosteric (dimerisation) domain"/>
    <property type="match status" value="1"/>
</dbReference>
<comment type="similarity">
    <text evidence="3 10">Belongs to the alpha-IPM synthase/homocitrate synthase family. LeuA type 2 subfamily.</text>
</comment>
<keyword evidence="6 10" id="KW-0028">Amino-acid biosynthesis</keyword>
<evidence type="ECO:0000256" key="10">
    <source>
        <dbReference type="HAMAP-Rule" id="MF_00572"/>
    </source>
</evidence>
<comment type="cofactor">
    <cofactor evidence="10">
        <name>Mg(2+)</name>
        <dbReference type="ChEBI" id="CHEBI:18420"/>
    </cofactor>
</comment>
<dbReference type="Pfam" id="PF22615">
    <property type="entry name" value="IPMS_D2"/>
    <property type="match status" value="1"/>
</dbReference>
<feature type="domain" description="Pyruvate carboxyltransferase" evidence="11">
    <location>
        <begin position="31"/>
        <end position="304"/>
    </location>
</feature>